<organism evidence="2 3">
    <name type="scientific">Thioclava litoralis</name>
    <dbReference type="NCBI Taxonomy" id="3076557"/>
    <lineage>
        <taxon>Bacteria</taxon>
        <taxon>Pseudomonadati</taxon>
        <taxon>Pseudomonadota</taxon>
        <taxon>Alphaproteobacteria</taxon>
        <taxon>Rhodobacterales</taxon>
        <taxon>Paracoccaceae</taxon>
        <taxon>Thioclava</taxon>
    </lineage>
</organism>
<feature type="compositionally biased region" description="Polar residues" evidence="1">
    <location>
        <begin position="114"/>
        <end position="132"/>
    </location>
</feature>
<dbReference type="Pfam" id="PF06627">
    <property type="entry name" value="DUF1153"/>
    <property type="match status" value="1"/>
</dbReference>
<evidence type="ECO:0000313" key="2">
    <source>
        <dbReference type="EMBL" id="WRY34813.1"/>
    </source>
</evidence>
<evidence type="ECO:0000313" key="3">
    <source>
        <dbReference type="Proteomes" id="UP001623290"/>
    </source>
</evidence>
<dbReference type="InterPro" id="IPR010921">
    <property type="entry name" value="Trp_repressor/repl_initiator"/>
</dbReference>
<gene>
    <name evidence="2" type="ORF">RPE78_05880</name>
</gene>
<feature type="compositionally biased region" description="Basic residues" evidence="1">
    <location>
        <begin position="102"/>
        <end position="113"/>
    </location>
</feature>
<reference evidence="2 3" key="1">
    <citation type="submission" date="2023-09" db="EMBL/GenBank/DDBJ databases">
        <title>Thioclava shenzhenensis sp. nov., a multidrug resistant bacteria-antagonizing species isolated from coastal seawater.</title>
        <authorList>
            <person name="Long M."/>
        </authorList>
    </citation>
    <scope>NUCLEOTIDE SEQUENCE [LARGE SCALE GENOMIC DNA]</scope>
    <source>
        <strain evidence="2 3">FTW29</strain>
    </source>
</reference>
<dbReference type="Proteomes" id="UP001623290">
    <property type="component" value="Chromosome"/>
</dbReference>
<feature type="region of interest" description="Disordered" evidence="1">
    <location>
        <begin position="97"/>
        <end position="149"/>
    </location>
</feature>
<name>A0ABZ1E252_9RHOB</name>
<sequence>MSKTLEDSIKRWTAKRKTALVIEIIQGKTTVSEASRSFDLTPSEIEGWVEDAKRGMENSLRAKAPASITSFHSALSPGCNVKVVSSWQVILRNSSMGSRLKSGSRHSMTKPSRKPQLTQPLLGTMQLTTTPHGFSERIPRGRATPLDMP</sequence>
<proteinExistence type="predicted"/>
<keyword evidence="3" id="KW-1185">Reference proteome</keyword>
<dbReference type="EMBL" id="CP135443">
    <property type="protein sequence ID" value="WRY34813.1"/>
    <property type="molecule type" value="Genomic_DNA"/>
</dbReference>
<dbReference type="InterPro" id="IPR009534">
    <property type="entry name" value="DUF1153"/>
</dbReference>
<accession>A0ABZ1E252</accession>
<dbReference type="InterPro" id="IPR036388">
    <property type="entry name" value="WH-like_DNA-bd_sf"/>
</dbReference>
<evidence type="ECO:0000256" key="1">
    <source>
        <dbReference type="SAM" id="MobiDB-lite"/>
    </source>
</evidence>
<protein>
    <submittedName>
        <fullName evidence="2">DUF1153 domain-containing protein</fullName>
    </submittedName>
</protein>
<dbReference type="SUPFAM" id="SSF48295">
    <property type="entry name" value="TrpR-like"/>
    <property type="match status" value="1"/>
</dbReference>
<dbReference type="Gene3D" id="1.10.10.10">
    <property type="entry name" value="Winged helix-like DNA-binding domain superfamily/Winged helix DNA-binding domain"/>
    <property type="match status" value="1"/>
</dbReference>